<sequence length="126" mass="14395">MEEIIGGTRSNEEGAIGEENSKFKLPKLRQSRLHENLNSIFLDLSHKLRRDNNSKCEKMEEIIGGTRLDEEGVMGEESIEFKLSKLTKLHLEKLPELKSICSAKLICNSLEEVTFGNYEKLKRMGI</sequence>
<proteinExistence type="predicted"/>
<name>A0A6N2LTU8_SALVM</name>
<accession>A0A6N2LTU8</accession>
<gene>
    <name evidence="2" type="ORF">SVIM_LOCUS274278</name>
</gene>
<evidence type="ECO:0000256" key="1">
    <source>
        <dbReference type="SAM" id="MobiDB-lite"/>
    </source>
</evidence>
<feature type="region of interest" description="Disordered" evidence="1">
    <location>
        <begin position="1"/>
        <end position="21"/>
    </location>
</feature>
<protein>
    <submittedName>
        <fullName evidence="2">Uncharacterized protein</fullName>
    </submittedName>
</protein>
<reference evidence="2" key="1">
    <citation type="submission" date="2019-03" db="EMBL/GenBank/DDBJ databases">
        <authorList>
            <person name="Mank J."/>
            <person name="Almeida P."/>
        </authorList>
    </citation>
    <scope>NUCLEOTIDE SEQUENCE</scope>
    <source>
        <strain evidence="2">78183</strain>
    </source>
</reference>
<dbReference type="EMBL" id="CAADRP010001603">
    <property type="protein sequence ID" value="VFU44545.1"/>
    <property type="molecule type" value="Genomic_DNA"/>
</dbReference>
<evidence type="ECO:0000313" key="2">
    <source>
        <dbReference type="EMBL" id="VFU44545.1"/>
    </source>
</evidence>
<organism evidence="2">
    <name type="scientific">Salix viminalis</name>
    <name type="common">Common osier</name>
    <name type="synonym">Basket willow</name>
    <dbReference type="NCBI Taxonomy" id="40686"/>
    <lineage>
        <taxon>Eukaryota</taxon>
        <taxon>Viridiplantae</taxon>
        <taxon>Streptophyta</taxon>
        <taxon>Embryophyta</taxon>
        <taxon>Tracheophyta</taxon>
        <taxon>Spermatophyta</taxon>
        <taxon>Magnoliopsida</taxon>
        <taxon>eudicotyledons</taxon>
        <taxon>Gunneridae</taxon>
        <taxon>Pentapetalae</taxon>
        <taxon>rosids</taxon>
        <taxon>fabids</taxon>
        <taxon>Malpighiales</taxon>
        <taxon>Salicaceae</taxon>
        <taxon>Saliceae</taxon>
        <taxon>Salix</taxon>
    </lineage>
</organism>
<dbReference type="AlphaFoldDB" id="A0A6N2LTU8"/>